<dbReference type="PANTHER" id="PTHR10953">
    <property type="entry name" value="UBIQUITIN-ACTIVATING ENZYME E1"/>
    <property type="match status" value="1"/>
</dbReference>
<dbReference type="eggNOG" id="COG0476">
    <property type="taxonomic scope" value="Bacteria"/>
</dbReference>
<feature type="compositionally biased region" description="Polar residues" evidence="2">
    <location>
        <begin position="1"/>
        <end position="11"/>
    </location>
</feature>
<evidence type="ECO:0000313" key="4">
    <source>
        <dbReference type="EMBL" id="ADV61961.1"/>
    </source>
</evidence>
<dbReference type="EMBL" id="CP002353">
    <property type="protein sequence ID" value="ADV61961.1"/>
    <property type="molecule type" value="Genomic_DNA"/>
</dbReference>
<dbReference type="PANTHER" id="PTHR10953:SF102">
    <property type="entry name" value="ADENYLYLTRANSFERASE AND SULFURTRANSFERASE MOCS3"/>
    <property type="match status" value="1"/>
</dbReference>
<proteinExistence type="inferred from homology"/>
<dbReference type="CDD" id="cd00757">
    <property type="entry name" value="ThiF_MoeB_HesA_family"/>
    <property type="match status" value="1"/>
</dbReference>
<dbReference type="Gene3D" id="3.40.50.720">
    <property type="entry name" value="NAD(P)-binding Rossmann-like Domain"/>
    <property type="match status" value="1"/>
</dbReference>
<comment type="similarity">
    <text evidence="1">Belongs to the HesA/MoeB/ThiF family.</text>
</comment>
<feature type="compositionally biased region" description="Basic and acidic residues" evidence="2">
    <location>
        <begin position="12"/>
        <end position="22"/>
    </location>
</feature>
<dbReference type="Pfam" id="PF00899">
    <property type="entry name" value="ThiF"/>
    <property type="match status" value="1"/>
</dbReference>
<reference key="1">
    <citation type="submission" date="2010-11" db="EMBL/GenBank/DDBJ databases">
        <title>The complete sequence of chromosome of Isophaera pallida ATCC 43644.</title>
        <authorList>
            <consortium name="US DOE Joint Genome Institute (JGI-PGF)"/>
            <person name="Lucas S."/>
            <person name="Copeland A."/>
            <person name="Lapidus A."/>
            <person name="Bruce D."/>
            <person name="Goodwin L."/>
            <person name="Pitluck S."/>
            <person name="Kyrpides N."/>
            <person name="Mavromatis K."/>
            <person name="Pagani I."/>
            <person name="Ivanova N."/>
            <person name="Saunders E."/>
            <person name="Brettin T."/>
            <person name="Detter J.C."/>
            <person name="Han C."/>
            <person name="Tapia R."/>
            <person name="Land M."/>
            <person name="Hauser L."/>
            <person name="Markowitz V."/>
            <person name="Cheng J.-F."/>
            <person name="Hugenholtz P."/>
            <person name="Woyke T."/>
            <person name="Wu D."/>
            <person name="Eisen J.A."/>
        </authorList>
    </citation>
    <scope>NUCLEOTIDE SEQUENCE</scope>
    <source>
        <strain>ATCC 43644</strain>
    </source>
</reference>
<dbReference type="GO" id="GO:0008146">
    <property type="term" value="F:sulfotransferase activity"/>
    <property type="evidence" value="ECO:0007669"/>
    <property type="project" value="TreeGrafter"/>
</dbReference>
<dbReference type="HOGENOM" id="CLU_013325_10_1_0"/>
<sequence length="361" mass="39624">MSSMSEVTNNGRPHEAEAVDPLERYSRQTRFHALGMAGQRKLMRSRVTICGCGALGTVLANHLARAGVGFLRIVDRDFIETHNLQRQILFDEADVASNLPKAEAAARKVRAINSTIEVEPIVTDIDHTNILDLTADVDLILDGTDNFETRYLINDAAVKLGKPWIYGGVIGSEGQTMTILPGETPCLRCVVETAPPPGMAPTCETAGVLGPAVSVVASFEAIEAIKLLAGQFEALNRNLILIDVWDWTWRALKIAKLREKVNCPCCKGRQFDWLDGKEGSHTTTLCGRNAVQVAHRRPEPIDFAELSRNLGPAAQARFNNFMLRFQADGHEFTVFPDGRAIIKGTNDIAKAKTLYAQYLGN</sequence>
<name>E8QXC0_ISOPI</name>
<dbReference type="GO" id="GO:0004792">
    <property type="term" value="F:thiosulfate-cyanide sulfurtransferase activity"/>
    <property type="evidence" value="ECO:0007669"/>
    <property type="project" value="TreeGrafter"/>
</dbReference>
<reference evidence="4 5" key="2">
    <citation type="journal article" date="2011" name="Stand. Genomic Sci.">
        <title>Complete genome sequence of Isosphaera pallida type strain (IS1B).</title>
        <authorList>
            <consortium name="US DOE Joint Genome Institute (JGI-PGF)"/>
            <person name="Goker M."/>
            <person name="Cleland D."/>
            <person name="Saunders E."/>
            <person name="Lapidus A."/>
            <person name="Nolan M."/>
            <person name="Lucas S."/>
            <person name="Hammon N."/>
            <person name="Deshpande S."/>
            <person name="Cheng J.F."/>
            <person name="Tapia R."/>
            <person name="Han C."/>
            <person name="Goodwin L."/>
            <person name="Pitluck S."/>
            <person name="Liolios K."/>
            <person name="Pagani I."/>
            <person name="Ivanova N."/>
            <person name="Mavromatis K."/>
            <person name="Pati A."/>
            <person name="Chen A."/>
            <person name="Palaniappan K."/>
            <person name="Land M."/>
            <person name="Hauser L."/>
            <person name="Chang Y.J."/>
            <person name="Jeffries C.D."/>
            <person name="Detter J.C."/>
            <person name="Beck B."/>
            <person name="Woyke T."/>
            <person name="Bristow J."/>
            <person name="Eisen J.A."/>
            <person name="Markowitz V."/>
            <person name="Hugenholtz P."/>
            <person name="Kyrpides N.C."/>
            <person name="Klenk H.P."/>
        </authorList>
    </citation>
    <scope>NUCLEOTIDE SEQUENCE [LARGE SCALE GENOMIC DNA]</scope>
    <source>
        <strain evidence="5">ATCC 43644 / DSM 9630 / IS1B</strain>
    </source>
</reference>
<dbReference type="AlphaFoldDB" id="E8QXC0"/>
<evidence type="ECO:0000256" key="1">
    <source>
        <dbReference type="ARBA" id="ARBA00009919"/>
    </source>
</evidence>
<dbReference type="InParanoid" id="E8QXC0"/>
<dbReference type="InterPro" id="IPR035985">
    <property type="entry name" value="Ubiquitin-activating_enz"/>
</dbReference>
<dbReference type="GO" id="GO:0005829">
    <property type="term" value="C:cytosol"/>
    <property type="evidence" value="ECO:0007669"/>
    <property type="project" value="TreeGrafter"/>
</dbReference>
<dbReference type="Proteomes" id="UP000008631">
    <property type="component" value="Chromosome"/>
</dbReference>
<keyword evidence="5" id="KW-1185">Reference proteome</keyword>
<evidence type="ECO:0000256" key="2">
    <source>
        <dbReference type="SAM" id="MobiDB-lite"/>
    </source>
</evidence>
<dbReference type="STRING" id="575540.Isop_1376"/>
<dbReference type="InterPro" id="IPR000594">
    <property type="entry name" value="ThiF_NAD_FAD-bd"/>
</dbReference>
<dbReference type="SUPFAM" id="SSF69572">
    <property type="entry name" value="Activating enzymes of the ubiquitin-like proteins"/>
    <property type="match status" value="1"/>
</dbReference>
<gene>
    <name evidence="4" type="ordered locus">Isop_1376</name>
</gene>
<accession>E8QXC0</accession>
<feature type="domain" description="THIF-type NAD/FAD binding fold" evidence="3">
    <location>
        <begin position="25"/>
        <end position="260"/>
    </location>
</feature>
<dbReference type="FunCoup" id="E8QXC0">
    <property type="interactions" value="525"/>
</dbReference>
<evidence type="ECO:0000259" key="3">
    <source>
        <dbReference type="Pfam" id="PF00899"/>
    </source>
</evidence>
<dbReference type="InterPro" id="IPR045886">
    <property type="entry name" value="ThiF/MoeB/HesA"/>
</dbReference>
<dbReference type="GO" id="GO:0008641">
    <property type="term" value="F:ubiquitin-like modifier activating enzyme activity"/>
    <property type="evidence" value="ECO:0007669"/>
    <property type="project" value="InterPro"/>
</dbReference>
<dbReference type="GO" id="GO:0016779">
    <property type="term" value="F:nucleotidyltransferase activity"/>
    <property type="evidence" value="ECO:0007669"/>
    <property type="project" value="TreeGrafter"/>
</dbReference>
<evidence type="ECO:0000313" key="5">
    <source>
        <dbReference type="Proteomes" id="UP000008631"/>
    </source>
</evidence>
<dbReference type="KEGG" id="ipa:Isop_1376"/>
<dbReference type="FunFam" id="3.40.50.720:FF:000080">
    <property type="entry name" value="Thiazole biosynthesis adenylyltransferase ThiF"/>
    <property type="match status" value="1"/>
</dbReference>
<protein>
    <submittedName>
        <fullName evidence="4">UBA/THIF-type NAD/FAD binding protein</fullName>
    </submittedName>
</protein>
<feature type="region of interest" description="Disordered" evidence="2">
    <location>
        <begin position="1"/>
        <end position="22"/>
    </location>
</feature>
<organism evidence="4 5">
    <name type="scientific">Isosphaera pallida (strain ATCC 43644 / DSM 9630 / IS1B)</name>
    <dbReference type="NCBI Taxonomy" id="575540"/>
    <lineage>
        <taxon>Bacteria</taxon>
        <taxon>Pseudomonadati</taxon>
        <taxon>Planctomycetota</taxon>
        <taxon>Planctomycetia</taxon>
        <taxon>Isosphaerales</taxon>
        <taxon>Isosphaeraceae</taxon>
        <taxon>Isosphaera</taxon>
    </lineage>
</organism>